<feature type="transmembrane region" description="Helical" evidence="6">
    <location>
        <begin position="47"/>
        <end position="72"/>
    </location>
</feature>
<sequence length="438" mass="45087">MEAPLTLTDKPPRTLGAGAQTAMWASFGVTLFGPLTGALVTQSVGSLGGGLAACALGTLVGALLLGGAAGIGAHTGTPSMVGLRGLLGRGASVVPTVLNIAQNIGWAMMEIIVITSAATHIVGAAWHWPFVIVAGALCTLMAIRPLGSVKILRTVMLWLVLAGSIYLFVMVLRQPSHAIGQDAVIGFWPGVDLAAAQVVSFAPLAADYSRHATSGRSAFASSAAGYGLAIFAYYALGVFAVAHLGGDLAGTNLLAALMVLPVGGLAIGLLLLDELDNAFANVYSSTVSVHNLAPRLDRRVISVAVGVVATVLAGLAGFDQYEGFLYLIGSAFVPLFTVAVVDFFVTRRGRWDTTAAAPFRWSPTLAWFIGFVAYQLIYPGSIPGWSDLWAGLAQALSFVAPGWLGSTLGSIVVSAVAAAGLGAIDTAVRRQRAERRGA</sequence>
<name>A0A0B7NZC1_PROFF</name>
<evidence type="ECO:0000256" key="1">
    <source>
        <dbReference type="ARBA" id="ARBA00004141"/>
    </source>
</evidence>
<protein>
    <submittedName>
        <fullName evidence="7">Hydroxymethylpyrimidine transporter CytX</fullName>
    </submittedName>
</protein>
<comment type="similarity">
    <text evidence="2">Belongs to the purine-cytosine permease (2.A.39) family.</text>
</comment>
<comment type="subcellular location">
    <subcellularLocation>
        <location evidence="1">Membrane</location>
        <topology evidence="1">Multi-pass membrane protein</topology>
    </subcellularLocation>
</comment>
<dbReference type="AlphaFoldDB" id="A0A0B7NZC1"/>
<keyword evidence="5 6" id="KW-0472">Membrane</keyword>
<feature type="transmembrane region" description="Helical" evidence="6">
    <location>
        <begin position="155"/>
        <end position="173"/>
    </location>
</feature>
<keyword evidence="4 6" id="KW-1133">Transmembrane helix</keyword>
<dbReference type="Gene3D" id="1.10.4160.10">
    <property type="entry name" value="Hydantoin permease"/>
    <property type="match status" value="1"/>
</dbReference>
<accession>A0A0B7NZC1</accession>
<organism evidence="7">
    <name type="scientific">Propionibacterium freudenreichii subsp. freudenreichii</name>
    <dbReference type="NCBI Taxonomy" id="66712"/>
    <lineage>
        <taxon>Bacteria</taxon>
        <taxon>Bacillati</taxon>
        <taxon>Actinomycetota</taxon>
        <taxon>Actinomycetes</taxon>
        <taxon>Propionibacteriales</taxon>
        <taxon>Propionibacteriaceae</taxon>
        <taxon>Propionibacterium</taxon>
    </lineage>
</organism>
<proteinExistence type="inferred from homology"/>
<dbReference type="PANTHER" id="PTHR30569:SF0">
    <property type="entry name" value="CYTOSINE PERMEASE"/>
    <property type="match status" value="1"/>
</dbReference>
<dbReference type="GO" id="GO:0015209">
    <property type="term" value="F:cytosine transmembrane transporter activity"/>
    <property type="evidence" value="ECO:0007669"/>
    <property type="project" value="InterPro"/>
</dbReference>
<feature type="transmembrane region" description="Helical" evidence="6">
    <location>
        <begin position="365"/>
        <end position="382"/>
    </location>
</feature>
<feature type="transmembrane region" description="Helical" evidence="6">
    <location>
        <begin position="185"/>
        <end position="206"/>
    </location>
</feature>
<keyword evidence="3 6" id="KW-0812">Transmembrane</keyword>
<evidence type="ECO:0000256" key="3">
    <source>
        <dbReference type="ARBA" id="ARBA00022692"/>
    </source>
</evidence>
<feature type="transmembrane region" description="Helical" evidence="6">
    <location>
        <begin position="218"/>
        <end position="241"/>
    </location>
</feature>
<dbReference type="Pfam" id="PF02133">
    <property type="entry name" value="Transp_cyt_pur"/>
    <property type="match status" value="1"/>
</dbReference>
<dbReference type="GO" id="GO:0005886">
    <property type="term" value="C:plasma membrane"/>
    <property type="evidence" value="ECO:0007669"/>
    <property type="project" value="TreeGrafter"/>
</dbReference>
<feature type="transmembrane region" description="Helical" evidence="6">
    <location>
        <begin position="324"/>
        <end position="345"/>
    </location>
</feature>
<dbReference type="PANTHER" id="PTHR30569">
    <property type="entry name" value="CYTOSINE TRANSPORTER CODB"/>
    <property type="match status" value="1"/>
</dbReference>
<dbReference type="InterPro" id="IPR001248">
    <property type="entry name" value="Pur-cyt_permease"/>
</dbReference>
<dbReference type="EMBL" id="LM676401">
    <property type="protein sequence ID" value="CEP26352.1"/>
    <property type="molecule type" value="Genomic_DNA"/>
</dbReference>
<reference evidence="7" key="1">
    <citation type="submission" date="2014-08" db="EMBL/GenBank/DDBJ databases">
        <authorList>
            <person name="Falentin Helene"/>
        </authorList>
    </citation>
    <scope>NUCLEOTIDE SEQUENCE</scope>
</reference>
<gene>
    <name evidence="7" type="primary">cytX</name>
    <name evidence="7" type="ORF">PFCIRM138_06735</name>
</gene>
<evidence type="ECO:0000256" key="2">
    <source>
        <dbReference type="ARBA" id="ARBA00008974"/>
    </source>
</evidence>
<evidence type="ECO:0000256" key="6">
    <source>
        <dbReference type="SAM" id="Phobius"/>
    </source>
</evidence>
<evidence type="ECO:0000256" key="4">
    <source>
        <dbReference type="ARBA" id="ARBA00022989"/>
    </source>
</evidence>
<feature type="transmembrane region" description="Helical" evidence="6">
    <location>
        <begin position="124"/>
        <end position="143"/>
    </location>
</feature>
<feature type="transmembrane region" description="Helical" evidence="6">
    <location>
        <begin position="300"/>
        <end position="318"/>
    </location>
</feature>
<dbReference type="InterPro" id="IPR030191">
    <property type="entry name" value="CodB"/>
</dbReference>
<feature type="transmembrane region" description="Helical" evidence="6">
    <location>
        <begin position="253"/>
        <end position="272"/>
    </location>
</feature>
<feature type="transmembrane region" description="Helical" evidence="6">
    <location>
        <begin position="21"/>
        <end position="41"/>
    </location>
</feature>
<evidence type="ECO:0000313" key="7">
    <source>
        <dbReference type="EMBL" id="CEP26352.1"/>
    </source>
</evidence>
<feature type="transmembrane region" description="Helical" evidence="6">
    <location>
        <begin position="402"/>
        <end position="428"/>
    </location>
</feature>
<evidence type="ECO:0000256" key="5">
    <source>
        <dbReference type="ARBA" id="ARBA00023136"/>
    </source>
</evidence>